<reference evidence="2 3" key="1">
    <citation type="journal article" date="2015" name="Genome Biol.">
        <title>Comparative genomics of Steinernema reveals deeply conserved gene regulatory networks.</title>
        <authorList>
            <person name="Dillman A.R."/>
            <person name="Macchietto M."/>
            <person name="Porter C.F."/>
            <person name="Rogers A."/>
            <person name="Williams B."/>
            <person name="Antoshechkin I."/>
            <person name="Lee M.M."/>
            <person name="Goodwin Z."/>
            <person name="Lu X."/>
            <person name="Lewis E.E."/>
            <person name="Goodrich-Blair H."/>
            <person name="Stock S.P."/>
            <person name="Adams B.J."/>
            <person name="Sternberg P.W."/>
            <person name="Mortazavi A."/>
        </authorList>
    </citation>
    <scope>NUCLEOTIDE SEQUENCE [LARGE SCALE GENOMIC DNA]</scope>
    <source>
        <strain evidence="2 3">ALL</strain>
    </source>
</reference>
<evidence type="ECO:0000313" key="2">
    <source>
        <dbReference type="EMBL" id="TKR82086.1"/>
    </source>
</evidence>
<name>A0A4U5NH30_STECR</name>
<keyword evidence="3" id="KW-1185">Reference proteome</keyword>
<dbReference type="Proteomes" id="UP000298663">
    <property type="component" value="Unassembled WGS sequence"/>
</dbReference>
<proteinExistence type="predicted"/>
<protein>
    <submittedName>
        <fullName evidence="2">Uncharacterized protein</fullName>
    </submittedName>
</protein>
<evidence type="ECO:0000256" key="1">
    <source>
        <dbReference type="SAM" id="MobiDB-lite"/>
    </source>
</evidence>
<gene>
    <name evidence="2" type="ORF">L596_015860</name>
</gene>
<evidence type="ECO:0000313" key="3">
    <source>
        <dbReference type="Proteomes" id="UP000298663"/>
    </source>
</evidence>
<comment type="caution">
    <text evidence="2">The sequence shown here is derived from an EMBL/GenBank/DDBJ whole genome shotgun (WGS) entry which is preliminary data.</text>
</comment>
<dbReference type="EMBL" id="AZBU02000004">
    <property type="protein sequence ID" value="TKR82086.1"/>
    <property type="molecule type" value="Genomic_DNA"/>
</dbReference>
<organism evidence="2 3">
    <name type="scientific">Steinernema carpocapsae</name>
    <name type="common">Entomopathogenic nematode</name>
    <dbReference type="NCBI Taxonomy" id="34508"/>
    <lineage>
        <taxon>Eukaryota</taxon>
        <taxon>Metazoa</taxon>
        <taxon>Ecdysozoa</taxon>
        <taxon>Nematoda</taxon>
        <taxon>Chromadorea</taxon>
        <taxon>Rhabditida</taxon>
        <taxon>Tylenchina</taxon>
        <taxon>Panagrolaimomorpha</taxon>
        <taxon>Strongyloidoidea</taxon>
        <taxon>Steinernematidae</taxon>
        <taxon>Steinernema</taxon>
    </lineage>
</organism>
<feature type="region of interest" description="Disordered" evidence="1">
    <location>
        <begin position="77"/>
        <end position="102"/>
    </location>
</feature>
<feature type="compositionally biased region" description="Basic and acidic residues" evidence="1">
    <location>
        <begin position="91"/>
        <end position="102"/>
    </location>
</feature>
<accession>A0A4U5NH30</accession>
<dbReference type="AlphaFoldDB" id="A0A4U5NH30"/>
<sequence length="102" mass="10847">MDQFWRSASTTVGAAVTLAVGLSIAGVVVASSLAITAASIITNGHVSHEELAAERRNIVTTALFLAEVFENWACDHVPKQDKPNEGNGTTKTERIVQPKNSE</sequence>
<reference evidence="2 3" key="2">
    <citation type="journal article" date="2019" name="G3 (Bethesda)">
        <title>Hybrid Assembly of the Genome of the Entomopathogenic Nematode Steinernema carpocapsae Identifies the X-Chromosome.</title>
        <authorList>
            <person name="Serra L."/>
            <person name="Macchietto M."/>
            <person name="Macias-Munoz A."/>
            <person name="McGill C.J."/>
            <person name="Rodriguez I.M."/>
            <person name="Rodriguez B."/>
            <person name="Murad R."/>
            <person name="Mortazavi A."/>
        </authorList>
    </citation>
    <scope>NUCLEOTIDE SEQUENCE [LARGE SCALE GENOMIC DNA]</scope>
    <source>
        <strain evidence="2 3">ALL</strain>
    </source>
</reference>